<dbReference type="AlphaFoldDB" id="A0A061GWN0"/>
<name>A0A061GWN0_THECC</name>
<protein>
    <submittedName>
        <fullName evidence="1">Uncharacterized protein</fullName>
    </submittedName>
</protein>
<accession>A0A061GWN0</accession>
<evidence type="ECO:0000313" key="1">
    <source>
        <dbReference type="EMBL" id="EOY33828.1"/>
    </source>
</evidence>
<sequence>MCFDALGDEGEAYFTFAVETTALLSSKMKEAPSVEKLASVEGDKMCAHIGCGALGSKILLLGGMKHTQGGDASFRRYSFDDLNDGFSRLIHKTPPHALLCSIYSEVI</sequence>
<dbReference type="HOGENOM" id="CLU_2214789_0_0_1"/>
<gene>
    <name evidence="1" type="ORF">TCM_041690</name>
</gene>
<dbReference type="Gramene" id="EOY33828">
    <property type="protein sequence ID" value="EOY33828"/>
    <property type="gene ID" value="TCM_041690"/>
</dbReference>
<dbReference type="InParanoid" id="A0A061GWN0"/>
<reference evidence="1 2" key="1">
    <citation type="journal article" date="2013" name="Genome Biol.">
        <title>The genome sequence of the most widely cultivated cacao type and its use to identify candidate genes regulating pod color.</title>
        <authorList>
            <person name="Motamayor J.C."/>
            <person name="Mockaitis K."/>
            <person name="Schmutz J."/>
            <person name="Haiminen N."/>
            <person name="Iii D.L."/>
            <person name="Cornejo O."/>
            <person name="Findley S.D."/>
            <person name="Zheng P."/>
            <person name="Utro F."/>
            <person name="Royaert S."/>
            <person name="Saski C."/>
            <person name="Jenkins J."/>
            <person name="Podicheti R."/>
            <person name="Zhao M."/>
            <person name="Scheffler B.E."/>
            <person name="Stack J.C."/>
            <person name="Feltus F.A."/>
            <person name="Mustiga G.M."/>
            <person name="Amores F."/>
            <person name="Phillips W."/>
            <person name="Marelli J.P."/>
            <person name="May G.D."/>
            <person name="Shapiro H."/>
            <person name="Ma J."/>
            <person name="Bustamante C.D."/>
            <person name="Schnell R.J."/>
            <person name="Main D."/>
            <person name="Gilbert D."/>
            <person name="Parida L."/>
            <person name="Kuhn D.N."/>
        </authorList>
    </citation>
    <scope>NUCLEOTIDE SEQUENCE [LARGE SCALE GENOMIC DNA]</scope>
    <source>
        <strain evidence="2">cv. Matina 1-6</strain>
    </source>
</reference>
<dbReference type="Proteomes" id="UP000026915">
    <property type="component" value="Chromosome 9"/>
</dbReference>
<dbReference type="EMBL" id="CM001887">
    <property type="protein sequence ID" value="EOY33828.1"/>
    <property type="molecule type" value="Genomic_DNA"/>
</dbReference>
<evidence type="ECO:0000313" key="2">
    <source>
        <dbReference type="Proteomes" id="UP000026915"/>
    </source>
</evidence>
<proteinExistence type="predicted"/>
<keyword evidence="2" id="KW-1185">Reference proteome</keyword>
<organism evidence="1 2">
    <name type="scientific">Theobroma cacao</name>
    <name type="common">Cacao</name>
    <name type="synonym">Cocoa</name>
    <dbReference type="NCBI Taxonomy" id="3641"/>
    <lineage>
        <taxon>Eukaryota</taxon>
        <taxon>Viridiplantae</taxon>
        <taxon>Streptophyta</taxon>
        <taxon>Embryophyta</taxon>
        <taxon>Tracheophyta</taxon>
        <taxon>Spermatophyta</taxon>
        <taxon>Magnoliopsida</taxon>
        <taxon>eudicotyledons</taxon>
        <taxon>Gunneridae</taxon>
        <taxon>Pentapetalae</taxon>
        <taxon>rosids</taxon>
        <taxon>malvids</taxon>
        <taxon>Malvales</taxon>
        <taxon>Malvaceae</taxon>
        <taxon>Byttnerioideae</taxon>
        <taxon>Theobroma</taxon>
    </lineage>
</organism>